<dbReference type="InterPro" id="IPR003021">
    <property type="entry name" value="Rad1_Rec1_Rad17"/>
</dbReference>
<dbReference type="GO" id="GO:0006281">
    <property type="term" value="P:DNA repair"/>
    <property type="evidence" value="ECO:0007669"/>
    <property type="project" value="UniProtKB-KW"/>
</dbReference>
<accession>A0A5B0NCB9</accession>
<evidence type="ECO:0000256" key="3">
    <source>
        <dbReference type="ARBA" id="ARBA00022763"/>
    </source>
</evidence>
<dbReference type="Pfam" id="PF02144">
    <property type="entry name" value="Rad1"/>
    <property type="match status" value="1"/>
</dbReference>
<dbReference type="FunFam" id="3.70.10.10:FF:000093">
    <property type="entry name" value="DNA repair exonuclease REC1"/>
    <property type="match status" value="1"/>
</dbReference>
<proteinExistence type="inferred from homology"/>
<evidence type="ECO:0000256" key="2">
    <source>
        <dbReference type="ARBA" id="ARBA00010991"/>
    </source>
</evidence>
<organism evidence="7 8">
    <name type="scientific">Puccinia graminis f. sp. tritici</name>
    <dbReference type="NCBI Taxonomy" id="56615"/>
    <lineage>
        <taxon>Eukaryota</taxon>
        <taxon>Fungi</taxon>
        <taxon>Dikarya</taxon>
        <taxon>Basidiomycota</taxon>
        <taxon>Pucciniomycotina</taxon>
        <taxon>Pucciniomycetes</taxon>
        <taxon>Pucciniales</taxon>
        <taxon>Pucciniaceae</taxon>
        <taxon>Puccinia</taxon>
    </lineage>
</organism>
<dbReference type="AlphaFoldDB" id="A0A5B0NCB9"/>
<evidence type="ECO:0000256" key="4">
    <source>
        <dbReference type="ARBA" id="ARBA00023204"/>
    </source>
</evidence>
<protein>
    <submittedName>
        <fullName evidence="7">SsDNA endodeoxyribonuclease</fullName>
    </submittedName>
</protein>
<dbReference type="PANTHER" id="PTHR10870">
    <property type="entry name" value="CELL CYCLE CHECKPOINT PROTEIN RAD1"/>
    <property type="match status" value="1"/>
</dbReference>
<dbReference type="Gene3D" id="3.70.10.10">
    <property type="match status" value="2"/>
</dbReference>
<dbReference type="PANTHER" id="PTHR10870:SF0">
    <property type="entry name" value="CELL CYCLE CHECKPOINT PROTEIN RAD1"/>
    <property type="match status" value="1"/>
</dbReference>
<keyword evidence="3" id="KW-0227">DNA damage</keyword>
<feature type="compositionally biased region" description="Polar residues" evidence="6">
    <location>
        <begin position="290"/>
        <end position="303"/>
    </location>
</feature>
<gene>
    <name evidence="7" type="primary">RAD1_3</name>
    <name evidence="7" type="ORF">PGT21_017301</name>
</gene>
<dbReference type="OrthoDB" id="337581at2759"/>
<evidence type="ECO:0000313" key="8">
    <source>
        <dbReference type="Proteomes" id="UP000324748"/>
    </source>
</evidence>
<dbReference type="PRINTS" id="PR01245">
    <property type="entry name" value="RAD1REC1"/>
</dbReference>
<evidence type="ECO:0000256" key="1">
    <source>
        <dbReference type="ARBA" id="ARBA00004123"/>
    </source>
</evidence>
<evidence type="ECO:0000256" key="6">
    <source>
        <dbReference type="SAM" id="MobiDB-lite"/>
    </source>
</evidence>
<dbReference type="EMBL" id="VSWC01000105">
    <property type="protein sequence ID" value="KAA1086955.1"/>
    <property type="molecule type" value="Genomic_DNA"/>
</dbReference>
<keyword evidence="4" id="KW-0234">DNA repair</keyword>
<evidence type="ECO:0000256" key="5">
    <source>
        <dbReference type="ARBA" id="ARBA00023242"/>
    </source>
</evidence>
<dbReference type="GO" id="GO:0030896">
    <property type="term" value="C:checkpoint clamp complex"/>
    <property type="evidence" value="ECO:0007669"/>
    <property type="project" value="TreeGrafter"/>
</dbReference>
<comment type="subcellular location">
    <subcellularLocation>
        <location evidence="1">Nucleus</location>
    </subcellularLocation>
</comment>
<comment type="caution">
    <text evidence="7">The sequence shown here is derived from an EMBL/GenBank/DDBJ whole genome shotgun (WGS) entry which is preliminary data.</text>
</comment>
<feature type="region of interest" description="Disordered" evidence="6">
    <location>
        <begin position="99"/>
        <end position="135"/>
    </location>
</feature>
<keyword evidence="5" id="KW-0539">Nucleus</keyword>
<comment type="similarity">
    <text evidence="2">Belongs to the rad1 family.</text>
</comment>
<name>A0A5B0NCB9_PUCGR</name>
<evidence type="ECO:0000313" key="7">
    <source>
        <dbReference type="EMBL" id="KAA1086955.1"/>
    </source>
</evidence>
<keyword evidence="8" id="KW-1185">Reference proteome</keyword>
<feature type="region of interest" description="Disordered" evidence="6">
    <location>
        <begin position="290"/>
        <end position="311"/>
    </location>
</feature>
<sequence length="426" mass="48108">MCKYLCSTARQGTVKSQQLTMNNEEQDGRLQSQVFCCYAPDLRPIAILLSTVHFSARAIIQLSHTSIHIQVEIGKILQAHAYIDKNVFTDWHFKPPILPNSQKERAKNLGDSDDSNEEESGKRKNDDDEEEEDEFDVKFEVSMSSLIECLNIFGTASSHKTYTKNFADSAIDDGSSITGLPAKRRFDDDSLVYQKGKPGPSKARKLPTSAVRISYDGEGHPLVLLIEDSGVVTRCSLMTYEADELAQMEFPVERQMVHLIMKSDWLKSAFSQFDDKSGTDITFMFTPTPSTGWSAPTEPTTYHNNRHKRDEDRANRPTFRIEVDGDLGCYTIDFPNDKDILDTFMCKIPEGLDPQDLHQLGFVRNSYKLSHILKIKKALDVSSKTSLRVDDTGFLSLQLLIPLEEASTMKRKCGYVEFMCVPIEDG</sequence>
<reference evidence="7 8" key="1">
    <citation type="submission" date="2019-05" db="EMBL/GenBank/DDBJ databases">
        <title>Emergence of the Ug99 lineage of the wheat stem rust pathogen through somatic hybridization.</title>
        <authorList>
            <person name="Li F."/>
            <person name="Upadhyaya N.M."/>
            <person name="Sperschneider J."/>
            <person name="Matny O."/>
            <person name="Nguyen-Phuc H."/>
            <person name="Mago R."/>
            <person name="Raley C."/>
            <person name="Miller M.E."/>
            <person name="Silverstein K.A.T."/>
            <person name="Henningsen E."/>
            <person name="Hirsch C.D."/>
            <person name="Visser B."/>
            <person name="Pretorius Z.A."/>
            <person name="Steffenson B.J."/>
            <person name="Schwessinger B."/>
            <person name="Dodds P.N."/>
            <person name="Figueroa M."/>
        </authorList>
    </citation>
    <scope>NUCLEOTIDE SEQUENCE [LARGE SCALE GENOMIC DNA]</scope>
    <source>
        <strain evidence="7">21-0</strain>
    </source>
</reference>
<dbReference type="GO" id="GO:0000077">
    <property type="term" value="P:DNA damage checkpoint signaling"/>
    <property type="evidence" value="ECO:0007669"/>
    <property type="project" value="InterPro"/>
</dbReference>
<dbReference type="Proteomes" id="UP000324748">
    <property type="component" value="Unassembled WGS sequence"/>
</dbReference>